<dbReference type="Proteomes" id="UP001626550">
    <property type="component" value="Unassembled WGS sequence"/>
</dbReference>
<evidence type="ECO:0000313" key="2">
    <source>
        <dbReference type="EMBL" id="KAL3320591.1"/>
    </source>
</evidence>
<accession>A0ABD2QPB3</accession>
<reference evidence="2 3" key="1">
    <citation type="submission" date="2024-11" db="EMBL/GenBank/DDBJ databases">
        <title>Adaptive evolution of stress response genes in parasites aligns with host niche diversity.</title>
        <authorList>
            <person name="Hahn C."/>
            <person name="Resl P."/>
        </authorList>
    </citation>
    <scope>NUCLEOTIDE SEQUENCE [LARGE SCALE GENOMIC DNA]</scope>
    <source>
        <strain evidence="2">EGGRZ-B1_66</strain>
        <tissue evidence="2">Body</tissue>
    </source>
</reference>
<protein>
    <submittedName>
        <fullName evidence="2">Uncharacterized protein</fullName>
    </submittedName>
</protein>
<dbReference type="AlphaFoldDB" id="A0ABD2QPB3"/>
<evidence type="ECO:0000256" key="1">
    <source>
        <dbReference type="SAM" id="MobiDB-lite"/>
    </source>
</evidence>
<gene>
    <name evidence="2" type="ORF">Ciccas_000723</name>
</gene>
<comment type="caution">
    <text evidence="2">The sequence shown here is derived from an EMBL/GenBank/DDBJ whole genome shotgun (WGS) entry which is preliminary data.</text>
</comment>
<name>A0ABD2QPB3_9PLAT</name>
<organism evidence="2 3">
    <name type="scientific">Cichlidogyrus casuarinus</name>
    <dbReference type="NCBI Taxonomy" id="1844966"/>
    <lineage>
        <taxon>Eukaryota</taxon>
        <taxon>Metazoa</taxon>
        <taxon>Spiralia</taxon>
        <taxon>Lophotrochozoa</taxon>
        <taxon>Platyhelminthes</taxon>
        <taxon>Monogenea</taxon>
        <taxon>Monopisthocotylea</taxon>
        <taxon>Dactylogyridea</taxon>
        <taxon>Ancyrocephalidae</taxon>
        <taxon>Cichlidogyrus</taxon>
    </lineage>
</organism>
<feature type="compositionally biased region" description="Polar residues" evidence="1">
    <location>
        <begin position="35"/>
        <end position="49"/>
    </location>
</feature>
<sequence>MFGNQSNLPSYSETGSLSESDNHIFEFDEHQSYHTDLNQSDSDTGSSTMPHGRLRRLTPAPATGQLQLVFPAEYVEGFRSGNVEFNIPGVMRYYIKPTDSVELKFRFSNPSAKESEQDQIEESHCVGSTNIQGSQSDTTLSMSLPPHLTGFQLKSPQHFTMSEPTEDTSGNKSGFFTSKHSEDVNQFGTDTHVFSGDHFQSVDSGLLSTQGPLSSAMFGQSVVHTEHSNLGDNLTSSLSYSSRFSNYY</sequence>
<evidence type="ECO:0000313" key="3">
    <source>
        <dbReference type="Proteomes" id="UP001626550"/>
    </source>
</evidence>
<dbReference type="EMBL" id="JBJKFK010000042">
    <property type="protein sequence ID" value="KAL3320591.1"/>
    <property type="molecule type" value="Genomic_DNA"/>
</dbReference>
<keyword evidence="3" id="KW-1185">Reference proteome</keyword>
<feature type="region of interest" description="Disordered" evidence="1">
    <location>
        <begin position="35"/>
        <end position="60"/>
    </location>
</feature>
<proteinExistence type="predicted"/>